<dbReference type="GO" id="GO:0004674">
    <property type="term" value="F:protein serine/threonine kinase activity"/>
    <property type="evidence" value="ECO:0007669"/>
    <property type="project" value="UniProtKB-KW"/>
</dbReference>
<dbReference type="GO" id="GO:0106310">
    <property type="term" value="F:protein serine kinase activity"/>
    <property type="evidence" value="ECO:0007669"/>
    <property type="project" value="RHEA"/>
</dbReference>
<keyword evidence="2 11" id="KW-0723">Serine/threonine-protein kinase</keyword>
<keyword evidence="16" id="KW-1185">Reference proteome</keyword>
<dbReference type="PROSITE" id="PS00916">
    <property type="entry name" value="PI3_4_KINASE_2"/>
    <property type="match status" value="1"/>
</dbReference>
<evidence type="ECO:0000256" key="5">
    <source>
        <dbReference type="ARBA" id="ARBA00022741"/>
    </source>
</evidence>
<comment type="catalytic activity">
    <reaction evidence="10">
        <text>L-seryl-[protein] + ATP = O-phospho-L-seryl-[protein] + ADP + H(+)</text>
        <dbReference type="Rhea" id="RHEA:17989"/>
        <dbReference type="Rhea" id="RHEA-COMP:9863"/>
        <dbReference type="Rhea" id="RHEA-COMP:11604"/>
        <dbReference type="ChEBI" id="CHEBI:15378"/>
        <dbReference type="ChEBI" id="CHEBI:29999"/>
        <dbReference type="ChEBI" id="CHEBI:30616"/>
        <dbReference type="ChEBI" id="CHEBI:83421"/>
        <dbReference type="ChEBI" id="CHEBI:456216"/>
        <dbReference type="EC" id="2.7.11.1"/>
    </reaction>
</comment>
<evidence type="ECO:0000256" key="6">
    <source>
        <dbReference type="ARBA" id="ARBA00022777"/>
    </source>
</evidence>
<dbReference type="PANTHER" id="PTHR11139">
    <property type="entry name" value="ATAXIA TELANGIECTASIA MUTATED ATM -RELATED"/>
    <property type="match status" value="1"/>
</dbReference>
<dbReference type="GO" id="GO:0038202">
    <property type="term" value="P:TORC1 signaling"/>
    <property type="evidence" value="ECO:0007669"/>
    <property type="project" value="TreeGrafter"/>
</dbReference>
<dbReference type="InterPro" id="IPR009076">
    <property type="entry name" value="FRB_dom"/>
</dbReference>
<dbReference type="PROSITE" id="PS50290">
    <property type="entry name" value="PI3_4_KINASE_3"/>
    <property type="match status" value="1"/>
</dbReference>
<dbReference type="FunCoup" id="A0A165KI14">
    <property type="interactions" value="653"/>
</dbReference>
<dbReference type="Pfam" id="PF02259">
    <property type="entry name" value="FAT"/>
    <property type="match status" value="1"/>
</dbReference>
<dbReference type="FunFam" id="3.30.1010.10:FF:000006">
    <property type="entry name" value="Serine/threonine-protein kinase TOR"/>
    <property type="match status" value="1"/>
</dbReference>
<protein>
    <recommendedName>
        <fullName evidence="11">Serine/threonine-protein kinase TOR</fullName>
        <ecNumber evidence="11">2.7.11.1</ecNumber>
    </recommendedName>
</protein>
<evidence type="ECO:0000256" key="9">
    <source>
        <dbReference type="ARBA" id="ARBA00047899"/>
    </source>
</evidence>
<keyword evidence="7 11" id="KW-0067">ATP-binding</keyword>
<dbReference type="Pfam" id="PF11865">
    <property type="entry name" value="mTOR_dom"/>
    <property type="match status" value="1"/>
</dbReference>
<dbReference type="EMBL" id="KV425944">
    <property type="protein sequence ID" value="KZV96365.1"/>
    <property type="molecule type" value="Genomic_DNA"/>
</dbReference>
<dbReference type="GO" id="GO:0044877">
    <property type="term" value="F:protein-containing complex binding"/>
    <property type="evidence" value="ECO:0007669"/>
    <property type="project" value="InterPro"/>
</dbReference>
<dbReference type="Pfam" id="PF23593">
    <property type="entry name" value="HEAT_ATR"/>
    <property type="match status" value="1"/>
</dbReference>
<comment type="catalytic activity">
    <reaction evidence="9 11">
        <text>L-threonyl-[protein] + ATP = O-phospho-L-threonyl-[protein] + ADP + H(+)</text>
        <dbReference type="Rhea" id="RHEA:46608"/>
        <dbReference type="Rhea" id="RHEA-COMP:11060"/>
        <dbReference type="Rhea" id="RHEA-COMP:11605"/>
        <dbReference type="ChEBI" id="CHEBI:15378"/>
        <dbReference type="ChEBI" id="CHEBI:30013"/>
        <dbReference type="ChEBI" id="CHEBI:30616"/>
        <dbReference type="ChEBI" id="CHEBI:61977"/>
        <dbReference type="ChEBI" id="CHEBI:456216"/>
        <dbReference type="EC" id="2.7.11.1"/>
    </reaction>
</comment>
<evidence type="ECO:0000259" key="12">
    <source>
        <dbReference type="PROSITE" id="PS50290"/>
    </source>
</evidence>
<dbReference type="Pfam" id="PF02260">
    <property type="entry name" value="FATC"/>
    <property type="match status" value="1"/>
</dbReference>
<dbReference type="GO" id="GO:0005886">
    <property type="term" value="C:plasma membrane"/>
    <property type="evidence" value="ECO:0007669"/>
    <property type="project" value="UniProtKB-ARBA"/>
</dbReference>
<feature type="domain" description="FATC" evidence="14">
    <location>
        <begin position="1895"/>
        <end position="1927"/>
    </location>
</feature>
<dbReference type="Gene3D" id="1.25.10.10">
    <property type="entry name" value="Leucine-rich Repeat Variant"/>
    <property type="match status" value="2"/>
</dbReference>
<evidence type="ECO:0000256" key="11">
    <source>
        <dbReference type="RuleBase" id="RU364109"/>
    </source>
</evidence>
<dbReference type="STRING" id="1314781.A0A165KI14"/>
<dbReference type="PROSITE" id="PS51189">
    <property type="entry name" value="FAT"/>
    <property type="match status" value="1"/>
</dbReference>
<dbReference type="GO" id="GO:0005524">
    <property type="term" value="F:ATP binding"/>
    <property type="evidence" value="ECO:0007669"/>
    <property type="project" value="UniProtKB-KW"/>
</dbReference>
<dbReference type="Pfam" id="PF00454">
    <property type="entry name" value="PI3_PI4_kinase"/>
    <property type="match status" value="1"/>
</dbReference>
<evidence type="ECO:0000256" key="2">
    <source>
        <dbReference type="ARBA" id="ARBA00022527"/>
    </source>
</evidence>
<dbReference type="SMART" id="SM00146">
    <property type="entry name" value="PI3Kc"/>
    <property type="match status" value="1"/>
</dbReference>
<dbReference type="InterPro" id="IPR000403">
    <property type="entry name" value="PI3/4_kinase_cat_dom"/>
</dbReference>
<keyword evidence="6 11" id="KW-0418">Kinase</keyword>
<keyword evidence="5 11" id="KW-0547">Nucleotide-binding</keyword>
<dbReference type="SUPFAM" id="SSF47212">
    <property type="entry name" value="FKBP12-rapamycin-binding domain of FKBP-rapamycin-associated protein (FRAP)"/>
    <property type="match status" value="1"/>
</dbReference>
<dbReference type="PROSITE" id="PS00915">
    <property type="entry name" value="PI3_4_KINASE_1"/>
    <property type="match status" value="1"/>
</dbReference>
<dbReference type="InterPro" id="IPR011989">
    <property type="entry name" value="ARM-like"/>
</dbReference>
<dbReference type="InterPro" id="IPR050517">
    <property type="entry name" value="DDR_Repair_Kinase"/>
</dbReference>
<dbReference type="InterPro" id="IPR036940">
    <property type="entry name" value="PI3/4_kinase_cat_sf"/>
</dbReference>
<keyword evidence="3 11" id="KW-0808">Transferase</keyword>
<dbReference type="SUPFAM" id="SSF56112">
    <property type="entry name" value="Protein kinase-like (PK-like)"/>
    <property type="match status" value="1"/>
</dbReference>
<dbReference type="Gene3D" id="1.20.120.150">
    <property type="entry name" value="FKBP12-rapamycin binding domain"/>
    <property type="match status" value="1"/>
</dbReference>
<dbReference type="Gene3D" id="1.10.1070.11">
    <property type="entry name" value="Phosphatidylinositol 3-/4-kinase, catalytic domain"/>
    <property type="match status" value="1"/>
</dbReference>
<dbReference type="InterPro" id="IPR057564">
    <property type="entry name" value="HEAT_ATR"/>
</dbReference>
<dbReference type="SUPFAM" id="SSF48371">
    <property type="entry name" value="ARM repeat"/>
    <property type="match status" value="1"/>
</dbReference>
<keyword evidence="8" id="KW-0131">Cell cycle</keyword>
<dbReference type="GO" id="GO:0005737">
    <property type="term" value="C:cytoplasm"/>
    <property type="evidence" value="ECO:0007669"/>
    <property type="project" value="TreeGrafter"/>
</dbReference>
<feature type="domain" description="PI3K/PI4K catalytic" evidence="12">
    <location>
        <begin position="1548"/>
        <end position="1861"/>
    </location>
</feature>
<dbReference type="FunFam" id="1.20.120.150:FF:000001">
    <property type="entry name" value="Serine/threonine-protein kinase TOR"/>
    <property type="match status" value="1"/>
</dbReference>
<accession>A0A165KI14</accession>
<evidence type="ECO:0000259" key="14">
    <source>
        <dbReference type="PROSITE" id="PS51190"/>
    </source>
</evidence>
<evidence type="ECO:0000256" key="8">
    <source>
        <dbReference type="ARBA" id="ARBA00023306"/>
    </source>
</evidence>
<dbReference type="InterPro" id="IPR026683">
    <property type="entry name" value="TOR_cat"/>
</dbReference>
<comment type="similarity">
    <text evidence="1 11">Belongs to the PI3/PI4-kinase family.</text>
</comment>
<dbReference type="InterPro" id="IPR003151">
    <property type="entry name" value="PIK-rel_kinase_FAT"/>
</dbReference>
<dbReference type="InterPro" id="IPR016024">
    <property type="entry name" value="ARM-type_fold"/>
</dbReference>
<dbReference type="InterPro" id="IPR024585">
    <property type="entry name" value="mTOR_dom"/>
</dbReference>
<feature type="domain" description="FAT" evidence="13">
    <location>
        <begin position="832"/>
        <end position="1374"/>
    </location>
</feature>
<dbReference type="FunFam" id="1.10.1070.11:FF:000029">
    <property type="entry name" value="Serine/threonine-protein kinase TOR"/>
    <property type="match status" value="1"/>
</dbReference>
<dbReference type="SMART" id="SM01346">
    <property type="entry name" value="DUF3385"/>
    <property type="match status" value="1"/>
</dbReference>
<evidence type="ECO:0000259" key="13">
    <source>
        <dbReference type="PROSITE" id="PS51189"/>
    </source>
</evidence>
<sequence>MSRNIPQLHTPIQERLLSLISQKLVGQAYQPLGAPPLLHTQSENIARMQIRANARDPIGVKLALQVLGQFDFKGHVLSELVRDAVLPYLEDESGDVRLAAAATTCEVLRQDSIAYQTSNHATEIINEAMEKLLVVGVADSDPVIRRTVLGILDEKFDKYLAQAEHIRAIFLAINDEVFENRTVAIKLVGRLCVHNPAYVMPWLRKALIQLMTELQCSPVVRDREDSAKLLTALTIATQPLIKSYALSMLSVLLPKASDPNVSVAANALICLGELSTVGGEDFLPYVPQLMGTIISILNDPASHIKRDSALRTLGQMCANTSYVIDPLVDYPKLLPALNKILDQETSQPVRREVIRVLGILGAIDPYRRTSKSVEDSPLELNVIRTSIIQVAVPMGGAATEEFYQSVVISSLLNILADSSLATSHYTAIESIMSIFKTQGLKAVTFLPQIIPAFIAVIISGTSTRFQEFHLQQLAILVDIVKQHVRNFLPAVISMVNDLWHNNKLHLASVKLVEALARALDTEFRPFLPTVVPLILSVFDDDFSEKGQTTQMHILRAFVSFGANLEEYLHLVIPVVVRAIEAPEANVSLRKTAVQTINGLSRRMDLSDHVSRLVHPLARSLSIDSQELRTSIMDTLCALLLQLGSDFSVFIPLITKHRRANRVEHEPYNDLIATLMRGDRLPPQAPFVDLLNDGLQPTNPLVPAIPNKTDVNQQMLKRAWNVVGITTKQEWLDWYRRICVEFVKESPSPALRACVVLLDASIPVSKDLSRELFNVAFLSCWTLLYENYQEDLVSAIEYAIKHPQIPADVALGLLNLAEFMEHQDRQLPIENCVFGDCASRFHAYAKALHYKELDFFSDTSDSVMESLININTKLQQHDAAFGILTVAKEQFEFTKNEEWYERLGHWQEALNGYNLKAMDDPMALDVMTGRMRCLHALGEWDQLARIIDANWIDAGSDEKMEMAPLAAAAAWALNEWDAMDDYIQAMSHLSPERAFFRAVLSVHRGQFQKAQTLISRARDLLDPELSGLVGENYARNYNLMVRAQVLSELEEIIQFKLSSDQPERQAVIRATWTKRLLGCQPEVEVWQRILQVRAIVLNASEAVDTWVKFANLCRKSNRMVLAEKTINSLSVSHDNTRVPPRVIYSNLKYLWASGAQQEAHAYLLNFSRSLSVDLGLEDPDRPPTISAAQQDEFSKLLARCYLKQAEWTVAIDPKWVQSRQLSGNVISALCWATHFDPSWYKAWHTWALHNIEVVSYNEARQRSEMGPEALASFAIAAIEGLFQSISLAKQNSLQDVLRLLTLWFKFGVHTDVSDAISRGNALVAVDTWIDVIPQIIARIQTPSQNIRRNITSLLDSIGRVHPQALIYPLTVASKSPNSSRKQAGLEILDRMRSHNALLVEQALVVSQELIRVAILWHELWHDGLEEASRLYFTEKNPEGMIAALEPLHDMVEHGATTTRELSFVQTFGRDLQDAREACRRYRVYGEARDLERAWEIYYGVFRKVDKQLPQLTTLDLQHVSPELLHARDLILAVPGTYQPNRSVLRIQSFTSKLSVIASKQRPRRMSLKGNDGREYEYLLKGHEDLRQDERVMQFFGLVNTLLSVDHDSYKRRMHVQRFTVIPLAPNAGLLGWVQETDTFHVLVRDYRESRKILLNIENRLMIQMAPEYENLTLLQKVEVFQHAMDNTTGQDLYRVLWLKSVNSENWLERRTTYTRSLAVTSMVGYVLGLGDRHPSNILIDRASGKIIHIDFGDCFEVAMHRDKYPEKVPFRLTRMMIHAMEVSGIRGSYKNTCDITMLVLRNNRESLLAVLEAFIYDPLISWRLMRLDHGEVMDTPDAANAIAQGPARKPKADERDIFNDALGDGDIKQEIRNSRALAVYSRVQKKLTGRDFGPEEELNVKQQVEKLILQATSMEALCQHFPGWCACW</sequence>
<dbReference type="SMART" id="SM01343">
    <property type="entry name" value="FATC"/>
    <property type="match status" value="1"/>
</dbReference>
<dbReference type="Gene3D" id="3.30.1010.10">
    <property type="entry name" value="Phosphatidylinositol 3-kinase Catalytic Subunit, Chain A, domain 4"/>
    <property type="match status" value="1"/>
</dbReference>
<evidence type="ECO:0000313" key="15">
    <source>
        <dbReference type="EMBL" id="KZV96365.1"/>
    </source>
</evidence>
<evidence type="ECO:0000256" key="1">
    <source>
        <dbReference type="ARBA" id="ARBA00011031"/>
    </source>
</evidence>
<dbReference type="GO" id="GO:0031931">
    <property type="term" value="C:TORC1 complex"/>
    <property type="evidence" value="ECO:0007669"/>
    <property type="project" value="TreeGrafter"/>
</dbReference>
<keyword evidence="4" id="KW-0677">Repeat</keyword>
<dbReference type="GO" id="GO:0005634">
    <property type="term" value="C:nucleus"/>
    <property type="evidence" value="ECO:0007669"/>
    <property type="project" value="TreeGrafter"/>
</dbReference>
<dbReference type="InterPro" id="IPR018936">
    <property type="entry name" value="PI3/4_kinase_CS"/>
</dbReference>
<dbReference type="FunFam" id="1.25.10.10:FF:000371">
    <property type="entry name" value="Serine/threonine-protein kinase TOR"/>
    <property type="match status" value="1"/>
</dbReference>
<organism evidence="15 16">
    <name type="scientific">Exidia glandulosa HHB12029</name>
    <dbReference type="NCBI Taxonomy" id="1314781"/>
    <lineage>
        <taxon>Eukaryota</taxon>
        <taxon>Fungi</taxon>
        <taxon>Dikarya</taxon>
        <taxon>Basidiomycota</taxon>
        <taxon>Agaricomycotina</taxon>
        <taxon>Agaricomycetes</taxon>
        <taxon>Auriculariales</taxon>
        <taxon>Exidiaceae</taxon>
        <taxon>Exidia</taxon>
    </lineage>
</organism>
<dbReference type="InterPro" id="IPR014009">
    <property type="entry name" value="PIK_FAT"/>
</dbReference>
<evidence type="ECO:0000313" key="16">
    <source>
        <dbReference type="Proteomes" id="UP000077266"/>
    </source>
</evidence>
<dbReference type="Proteomes" id="UP000077266">
    <property type="component" value="Unassembled WGS sequence"/>
</dbReference>
<dbReference type="EC" id="2.7.11.1" evidence="11"/>
<dbReference type="InParanoid" id="A0A165KI14"/>
<evidence type="ECO:0000256" key="10">
    <source>
        <dbReference type="ARBA" id="ARBA00048679"/>
    </source>
</evidence>
<gene>
    <name evidence="15" type="ORF">EXIGLDRAFT_833726</name>
</gene>
<name>A0A165KI14_EXIGL</name>
<dbReference type="CDD" id="cd05169">
    <property type="entry name" value="PIKKc_TOR"/>
    <property type="match status" value="1"/>
</dbReference>
<dbReference type="Pfam" id="PF13513">
    <property type="entry name" value="HEAT_EZ"/>
    <property type="match status" value="1"/>
</dbReference>
<dbReference type="PROSITE" id="PS51190">
    <property type="entry name" value="FATC"/>
    <property type="match status" value="1"/>
</dbReference>
<dbReference type="GO" id="GO:0016242">
    <property type="term" value="P:negative regulation of macroautophagy"/>
    <property type="evidence" value="ECO:0007669"/>
    <property type="project" value="TreeGrafter"/>
</dbReference>
<dbReference type="Pfam" id="PF08771">
    <property type="entry name" value="FRB_dom"/>
    <property type="match status" value="1"/>
</dbReference>
<dbReference type="PANTHER" id="PTHR11139:SF9">
    <property type="entry name" value="SERINE_THREONINE-PROTEIN KINASE MTOR"/>
    <property type="match status" value="1"/>
</dbReference>
<dbReference type="InterPro" id="IPR011009">
    <property type="entry name" value="Kinase-like_dom_sf"/>
</dbReference>
<evidence type="ECO:0000256" key="4">
    <source>
        <dbReference type="ARBA" id="ARBA00022737"/>
    </source>
</evidence>
<dbReference type="SMART" id="SM01345">
    <property type="entry name" value="Rapamycin_bind"/>
    <property type="match status" value="1"/>
</dbReference>
<proteinExistence type="inferred from homology"/>
<reference evidence="15 16" key="1">
    <citation type="journal article" date="2016" name="Mol. Biol. Evol.">
        <title>Comparative Genomics of Early-Diverging Mushroom-Forming Fungi Provides Insights into the Origins of Lignocellulose Decay Capabilities.</title>
        <authorList>
            <person name="Nagy L.G."/>
            <person name="Riley R."/>
            <person name="Tritt A."/>
            <person name="Adam C."/>
            <person name="Daum C."/>
            <person name="Floudas D."/>
            <person name="Sun H."/>
            <person name="Yadav J.S."/>
            <person name="Pangilinan J."/>
            <person name="Larsson K.H."/>
            <person name="Matsuura K."/>
            <person name="Barry K."/>
            <person name="Labutti K."/>
            <person name="Kuo R."/>
            <person name="Ohm R.A."/>
            <person name="Bhattacharya S.S."/>
            <person name="Shirouzu T."/>
            <person name="Yoshinaga Y."/>
            <person name="Martin F.M."/>
            <person name="Grigoriev I.V."/>
            <person name="Hibbett D.S."/>
        </authorList>
    </citation>
    <scope>NUCLEOTIDE SEQUENCE [LARGE SCALE GENOMIC DNA]</scope>
    <source>
        <strain evidence="15 16">HHB12029</strain>
    </source>
</reference>
<dbReference type="OrthoDB" id="381190at2759"/>
<dbReference type="InterPro" id="IPR003152">
    <property type="entry name" value="FATC_dom"/>
</dbReference>
<evidence type="ECO:0000256" key="7">
    <source>
        <dbReference type="ARBA" id="ARBA00022840"/>
    </source>
</evidence>
<dbReference type="GO" id="GO:0031932">
    <property type="term" value="C:TORC2 complex"/>
    <property type="evidence" value="ECO:0007669"/>
    <property type="project" value="TreeGrafter"/>
</dbReference>
<evidence type="ECO:0000256" key="3">
    <source>
        <dbReference type="ARBA" id="ARBA00022679"/>
    </source>
</evidence>
<dbReference type="InterPro" id="IPR036738">
    <property type="entry name" value="FRB_sf"/>
</dbReference>